<dbReference type="SUPFAM" id="SSF56271">
    <property type="entry name" value="Pyruvoyl-dependent histidine and arginine decarboxylases"/>
    <property type="match status" value="1"/>
</dbReference>
<dbReference type="GO" id="GO:0008792">
    <property type="term" value="F:arginine decarboxylase activity"/>
    <property type="evidence" value="ECO:0007669"/>
    <property type="project" value="UniProtKB-EC"/>
</dbReference>
<dbReference type="Gene3D" id="3.50.20.10">
    <property type="entry name" value="Pyruvoyl-Dependent Histidine Decarboxylase, subunit B"/>
    <property type="match status" value="1"/>
</dbReference>
<organism evidence="9 10">
    <name type="scientific">Candidatus Magasanikbacteria bacterium CG10_big_fil_rev_8_21_14_0_10_43_6</name>
    <dbReference type="NCBI Taxonomy" id="1974650"/>
    <lineage>
        <taxon>Bacteria</taxon>
        <taxon>Candidatus Magasanikiibacteriota</taxon>
    </lineage>
</organism>
<evidence type="ECO:0000256" key="3">
    <source>
        <dbReference type="ARBA" id="ARBA00012426"/>
    </source>
</evidence>
<evidence type="ECO:0000313" key="9">
    <source>
        <dbReference type="EMBL" id="PIT86819.1"/>
    </source>
</evidence>
<dbReference type="PANTHER" id="PTHR40438">
    <property type="entry name" value="PYRUVOYL-DEPENDENT ARGININE DECARBOXYLASE"/>
    <property type="match status" value="1"/>
</dbReference>
<keyword evidence="5" id="KW-0210">Decarboxylase</keyword>
<dbReference type="EMBL" id="PFBZ01000045">
    <property type="protein sequence ID" value="PIT86819.1"/>
    <property type="molecule type" value="Genomic_DNA"/>
</dbReference>
<protein>
    <recommendedName>
        <fullName evidence="4">Pyruvoyl-dependent arginine decarboxylase AaxB</fullName>
        <ecNumber evidence="3">4.1.1.19</ecNumber>
    </recommendedName>
</protein>
<evidence type="ECO:0000256" key="8">
    <source>
        <dbReference type="ARBA" id="ARBA00049309"/>
    </source>
</evidence>
<dbReference type="PANTHER" id="PTHR40438:SF1">
    <property type="entry name" value="PYRUVOYL-DEPENDENT ARGININE DECARBOXYLASE"/>
    <property type="match status" value="1"/>
</dbReference>
<comment type="cofactor">
    <cofactor evidence="1">
        <name>pyruvate</name>
        <dbReference type="ChEBI" id="CHEBI:15361"/>
    </cofactor>
</comment>
<dbReference type="SFLD" id="SFLDG01170">
    <property type="entry name" value="Pyruvoyl-dependent_arginine_de"/>
    <property type="match status" value="1"/>
</dbReference>
<comment type="catalytic activity">
    <reaction evidence="8">
        <text>L-arginine + H(+) = agmatine + CO2</text>
        <dbReference type="Rhea" id="RHEA:17641"/>
        <dbReference type="ChEBI" id="CHEBI:15378"/>
        <dbReference type="ChEBI" id="CHEBI:16526"/>
        <dbReference type="ChEBI" id="CHEBI:32682"/>
        <dbReference type="ChEBI" id="CHEBI:58145"/>
        <dbReference type="EC" id="4.1.1.19"/>
    </reaction>
</comment>
<sequence>MEIRVVNGVGEGHTELSAFDAALKGSGVYNYNLLYLSSVIPSGATVKEVGTLYDMEGAIGDRLYVVMAEERGHRPGETIGAGIGWYQFGLEGGFFVEHHTKGDSPVEVRERLEYLIEYSIRDLCAFRDKPFQKEKLHHNLSITTIQNKPACAMVLAVFEHETWNT</sequence>
<dbReference type="AlphaFoldDB" id="A0A2M6W1Y5"/>
<dbReference type="InterPro" id="IPR016104">
    <property type="entry name" value="Pyr-dep_his/arg-deCO2ase"/>
</dbReference>
<evidence type="ECO:0000256" key="7">
    <source>
        <dbReference type="ARBA" id="ARBA00023317"/>
    </source>
</evidence>
<comment type="similarity">
    <text evidence="2">Belongs to the pyruvoyl-dependent arginine decarboxylase family.</text>
</comment>
<dbReference type="GO" id="GO:0006527">
    <property type="term" value="P:L-arginine catabolic process"/>
    <property type="evidence" value="ECO:0007669"/>
    <property type="project" value="InterPro"/>
</dbReference>
<evidence type="ECO:0000256" key="2">
    <source>
        <dbReference type="ARBA" id="ARBA00008611"/>
    </source>
</evidence>
<dbReference type="InterPro" id="IPR002724">
    <property type="entry name" value="Pyruvoyl-dep_arg_deCO2ase"/>
</dbReference>
<keyword evidence="6" id="KW-0456">Lyase</keyword>
<dbReference type="InterPro" id="IPR016105">
    <property type="entry name" value="Pyr-dep_his/arg-deCO2ase_sand"/>
</dbReference>
<name>A0A2M6W1Y5_9BACT</name>
<dbReference type="Pfam" id="PF01862">
    <property type="entry name" value="PvlArgDC"/>
    <property type="match status" value="1"/>
</dbReference>
<evidence type="ECO:0000256" key="1">
    <source>
        <dbReference type="ARBA" id="ARBA00001928"/>
    </source>
</evidence>
<evidence type="ECO:0000256" key="5">
    <source>
        <dbReference type="ARBA" id="ARBA00022793"/>
    </source>
</evidence>
<comment type="caution">
    <text evidence="9">The sequence shown here is derived from an EMBL/GenBank/DDBJ whole genome shotgun (WGS) entry which is preliminary data.</text>
</comment>
<dbReference type="Proteomes" id="UP000229362">
    <property type="component" value="Unassembled WGS sequence"/>
</dbReference>
<evidence type="ECO:0000313" key="10">
    <source>
        <dbReference type="Proteomes" id="UP000229362"/>
    </source>
</evidence>
<evidence type="ECO:0000256" key="6">
    <source>
        <dbReference type="ARBA" id="ARBA00023239"/>
    </source>
</evidence>
<evidence type="ECO:0000256" key="4">
    <source>
        <dbReference type="ARBA" id="ARBA00014727"/>
    </source>
</evidence>
<dbReference type="EC" id="4.1.1.19" evidence="3"/>
<dbReference type="SFLD" id="SFLDS00055">
    <property type="entry name" value="Pyruvoyl-Dependent_Histidine/A"/>
    <property type="match status" value="1"/>
</dbReference>
<reference evidence="10" key="1">
    <citation type="submission" date="2017-09" db="EMBL/GenBank/DDBJ databases">
        <title>Depth-based differentiation of microbial function through sediment-hosted aquifers and enrichment of novel symbionts in the deep terrestrial subsurface.</title>
        <authorList>
            <person name="Probst A.J."/>
            <person name="Ladd B."/>
            <person name="Jarett J.K."/>
            <person name="Geller-Mcgrath D.E."/>
            <person name="Sieber C.M.K."/>
            <person name="Emerson J.B."/>
            <person name="Anantharaman K."/>
            <person name="Thomas B.C."/>
            <person name="Malmstrom R."/>
            <person name="Stieglmeier M."/>
            <person name="Klingl A."/>
            <person name="Woyke T."/>
            <person name="Ryan C.M."/>
            <person name="Banfield J.F."/>
        </authorList>
    </citation>
    <scope>NUCLEOTIDE SEQUENCE [LARGE SCALE GENOMIC DNA]</scope>
</reference>
<keyword evidence="7" id="KW-0670">Pyruvate</keyword>
<gene>
    <name evidence="9" type="ORF">COU33_01060</name>
</gene>
<accession>A0A2M6W1Y5</accession>
<proteinExistence type="inferred from homology"/>